<gene>
    <name evidence="2" type="ORF">QBC38DRAFT_102518</name>
</gene>
<dbReference type="Proteomes" id="UP001301958">
    <property type="component" value="Unassembled WGS sequence"/>
</dbReference>
<comment type="caution">
    <text evidence="2">The sequence shown here is derived from an EMBL/GenBank/DDBJ whole genome shotgun (WGS) entry which is preliminary data.</text>
</comment>
<accession>A0AAN6YMZ1</accession>
<reference evidence="2" key="1">
    <citation type="journal article" date="2023" name="Mol. Phylogenet. Evol.">
        <title>Genome-scale phylogeny and comparative genomics of the fungal order Sordariales.</title>
        <authorList>
            <person name="Hensen N."/>
            <person name="Bonometti L."/>
            <person name="Westerberg I."/>
            <person name="Brannstrom I.O."/>
            <person name="Guillou S."/>
            <person name="Cros-Aarteil S."/>
            <person name="Calhoun S."/>
            <person name="Haridas S."/>
            <person name="Kuo A."/>
            <person name="Mondo S."/>
            <person name="Pangilinan J."/>
            <person name="Riley R."/>
            <person name="LaButti K."/>
            <person name="Andreopoulos B."/>
            <person name="Lipzen A."/>
            <person name="Chen C."/>
            <person name="Yan M."/>
            <person name="Daum C."/>
            <person name="Ng V."/>
            <person name="Clum A."/>
            <person name="Steindorff A."/>
            <person name="Ohm R.A."/>
            <person name="Martin F."/>
            <person name="Silar P."/>
            <person name="Natvig D.O."/>
            <person name="Lalanne C."/>
            <person name="Gautier V."/>
            <person name="Ament-Velasquez S.L."/>
            <person name="Kruys A."/>
            <person name="Hutchinson M.I."/>
            <person name="Powell A.J."/>
            <person name="Barry K."/>
            <person name="Miller A.N."/>
            <person name="Grigoriev I.V."/>
            <person name="Debuchy R."/>
            <person name="Gladieux P."/>
            <person name="Hiltunen Thoren M."/>
            <person name="Johannesson H."/>
        </authorList>
    </citation>
    <scope>NUCLEOTIDE SEQUENCE</scope>
    <source>
        <strain evidence="2">CBS 990.96</strain>
    </source>
</reference>
<proteinExistence type="predicted"/>
<evidence type="ECO:0000313" key="3">
    <source>
        <dbReference type="Proteomes" id="UP001301958"/>
    </source>
</evidence>
<name>A0AAN6YMZ1_9PEZI</name>
<sequence length="214" mass="22765">MVRTVGLIPRFPGVWSKQSLQNQTGKNKKKSSHPSLDPPSLRGCLCVCGVCLCGPCVAFFPSVGSAKITRMPILGSHPGIAKENLSLRQSQFVQPPTKGGAIHPSRNLTISARNLIAGGDWGCLLKVSIRNERMQLAGVLVTSRPPGHFLVKEEASLREDRSMVSSLFNQSGASMLVSGVAGGVRSGGLALVVDWWGAYRNFGGVAFPELGVDQ</sequence>
<dbReference type="AlphaFoldDB" id="A0AAN6YMZ1"/>
<protein>
    <submittedName>
        <fullName evidence="2">Uncharacterized protein</fullName>
    </submittedName>
</protein>
<keyword evidence="3" id="KW-1185">Reference proteome</keyword>
<feature type="region of interest" description="Disordered" evidence="1">
    <location>
        <begin position="18"/>
        <end position="38"/>
    </location>
</feature>
<evidence type="ECO:0000256" key="1">
    <source>
        <dbReference type="SAM" id="MobiDB-lite"/>
    </source>
</evidence>
<evidence type="ECO:0000313" key="2">
    <source>
        <dbReference type="EMBL" id="KAK4222074.1"/>
    </source>
</evidence>
<organism evidence="2 3">
    <name type="scientific">Podospora fimiseda</name>
    <dbReference type="NCBI Taxonomy" id="252190"/>
    <lineage>
        <taxon>Eukaryota</taxon>
        <taxon>Fungi</taxon>
        <taxon>Dikarya</taxon>
        <taxon>Ascomycota</taxon>
        <taxon>Pezizomycotina</taxon>
        <taxon>Sordariomycetes</taxon>
        <taxon>Sordariomycetidae</taxon>
        <taxon>Sordariales</taxon>
        <taxon>Podosporaceae</taxon>
        <taxon>Podospora</taxon>
    </lineage>
</organism>
<dbReference type="EMBL" id="MU865493">
    <property type="protein sequence ID" value="KAK4222074.1"/>
    <property type="molecule type" value="Genomic_DNA"/>
</dbReference>
<reference evidence="2" key="2">
    <citation type="submission" date="2023-05" db="EMBL/GenBank/DDBJ databases">
        <authorList>
            <consortium name="Lawrence Berkeley National Laboratory"/>
            <person name="Steindorff A."/>
            <person name="Hensen N."/>
            <person name="Bonometti L."/>
            <person name="Westerberg I."/>
            <person name="Brannstrom I.O."/>
            <person name="Guillou S."/>
            <person name="Cros-Aarteil S."/>
            <person name="Calhoun S."/>
            <person name="Haridas S."/>
            <person name="Kuo A."/>
            <person name="Mondo S."/>
            <person name="Pangilinan J."/>
            <person name="Riley R."/>
            <person name="Labutti K."/>
            <person name="Andreopoulos B."/>
            <person name="Lipzen A."/>
            <person name="Chen C."/>
            <person name="Yanf M."/>
            <person name="Daum C."/>
            <person name="Ng V."/>
            <person name="Clum A."/>
            <person name="Ohm R."/>
            <person name="Martin F."/>
            <person name="Silar P."/>
            <person name="Natvig D."/>
            <person name="Lalanne C."/>
            <person name="Gautier V."/>
            <person name="Ament-Velasquez S.L."/>
            <person name="Kruys A."/>
            <person name="Hutchinson M.I."/>
            <person name="Powell A.J."/>
            <person name="Barry K."/>
            <person name="Miller A.N."/>
            <person name="Grigoriev I.V."/>
            <person name="Debuchy R."/>
            <person name="Gladieux P."/>
            <person name="Thoren M.H."/>
            <person name="Johannesson H."/>
        </authorList>
    </citation>
    <scope>NUCLEOTIDE SEQUENCE</scope>
    <source>
        <strain evidence="2">CBS 990.96</strain>
    </source>
</reference>